<dbReference type="EMBL" id="JBJKFK010005333">
    <property type="protein sequence ID" value="KAL3308379.1"/>
    <property type="molecule type" value="Genomic_DNA"/>
</dbReference>
<evidence type="ECO:0000313" key="2">
    <source>
        <dbReference type="Proteomes" id="UP001626550"/>
    </source>
</evidence>
<reference evidence="1 2" key="1">
    <citation type="submission" date="2024-11" db="EMBL/GenBank/DDBJ databases">
        <title>Adaptive evolution of stress response genes in parasites aligns with host niche diversity.</title>
        <authorList>
            <person name="Hahn C."/>
            <person name="Resl P."/>
        </authorList>
    </citation>
    <scope>NUCLEOTIDE SEQUENCE [LARGE SCALE GENOMIC DNA]</scope>
    <source>
        <strain evidence="1">EGGRZ-B1_66</strain>
        <tissue evidence="1">Body</tissue>
    </source>
</reference>
<evidence type="ECO:0000313" key="1">
    <source>
        <dbReference type="EMBL" id="KAL3308379.1"/>
    </source>
</evidence>
<proteinExistence type="predicted"/>
<protein>
    <submittedName>
        <fullName evidence="1">Uncharacterized protein</fullName>
    </submittedName>
</protein>
<gene>
    <name evidence="1" type="ORF">Ciccas_013091</name>
</gene>
<name>A0ABD2PM92_9PLAT</name>
<keyword evidence="2" id="KW-1185">Reference proteome</keyword>
<feature type="non-terminal residue" evidence="1">
    <location>
        <position position="1"/>
    </location>
</feature>
<organism evidence="1 2">
    <name type="scientific">Cichlidogyrus casuarinus</name>
    <dbReference type="NCBI Taxonomy" id="1844966"/>
    <lineage>
        <taxon>Eukaryota</taxon>
        <taxon>Metazoa</taxon>
        <taxon>Spiralia</taxon>
        <taxon>Lophotrochozoa</taxon>
        <taxon>Platyhelminthes</taxon>
        <taxon>Monogenea</taxon>
        <taxon>Monopisthocotylea</taxon>
        <taxon>Dactylogyridea</taxon>
        <taxon>Ancyrocephalidae</taxon>
        <taxon>Cichlidogyrus</taxon>
    </lineage>
</organism>
<comment type="caution">
    <text evidence="1">The sequence shown here is derived from an EMBL/GenBank/DDBJ whole genome shotgun (WGS) entry which is preliminary data.</text>
</comment>
<accession>A0ABD2PM92</accession>
<sequence length="60" mass="6672">EFFMTSFPPIDRPGRAPCHYDLTKPCLPIPVVALKKVTKAGAEKDAALFSHAQQLEMRMA</sequence>
<dbReference type="AlphaFoldDB" id="A0ABD2PM92"/>
<dbReference type="Proteomes" id="UP001626550">
    <property type="component" value="Unassembled WGS sequence"/>
</dbReference>